<feature type="domain" description="Flagellar basal body rod protein N-terminal" evidence="7">
    <location>
        <begin position="7"/>
        <end position="34"/>
    </location>
</feature>
<dbReference type="Pfam" id="PF00460">
    <property type="entry name" value="Flg_bb_rod"/>
    <property type="match status" value="1"/>
</dbReference>
<organism evidence="9 10">
    <name type="scientific">Fimbriimonas ginsengisoli</name>
    <dbReference type="NCBI Taxonomy" id="1005039"/>
    <lineage>
        <taxon>Bacteria</taxon>
        <taxon>Bacillati</taxon>
        <taxon>Armatimonadota</taxon>
        <taxon>Fimbriimonadia</taxon>
        <taxon>Fimbriimonadales</taxon>
        <taxon>Fimbriimonadaceae</taxon>
        <taxon>Fimbriimonas</taxon>
    </lineage>
</organism>
<dbReference type="AlphaFoldDB" id="A0A931PWS7"/>
<comment type="subunit">
    <text evidence="5 6">The basal body constitutes a major portion of the flagellar organelle and consists of four rings (L,P,S, and M) mounted on a central rod. The rod consists of about 26 subunits of FlgG in the distal portion, and FlgB, FlgC and FlgF are thought to build up the proximal portion of the rod with about 6 subunits each.</text>
</comment>
<dbReference type="InterPro" id="IPR001444">
    <property type="entry name" value="Flag_bb_rod_N"/>
</dbReference>
<dbReference type="Pfam" id="PF06429">
    <property type="entry name" value="Flg_bbr_C"/>
    <property type="match status" value="1"/>
</dbReference>
<sequence length="130" mass="14142">MNLNTALRISASGLAAERFRLDVISANIANANTVKTAGKDPYRRREVEITGDAEGVHIGRVVEDQRPFRQVSEPGNPNADPKTGLVTYSNVEPLEEMVNMISASRAYEANIAAFNSARGMIRDALQIGKI</sequence>
<keyword evidence="9" id="KW-0966">Cell projection</keyword>
<proteinExistence type="inferred from homology"/>
<name>A0A931PWS7_FIMGI</name>
<evidence type="ECO:0000256" key="1">
    <source>
        <dbReference type="ARBA" id="ARBA00004117"/>
    </source>
</evidence>
<accession>A0A931PWS7</accession>
<dbReference type="GO" id="GO:0071978">
    <property type="term" value="P:bacterial-type flagellum-dependent swarming motility"/>
    <property type="evidence" value="ECO:0007669"/>
    <property type="project" value="TreeGrafter"/>
</dbReference>
<comment type="subcellular location">
    <subcellularLocation>
        <location evidence="1 6">Bacterial flagellum basal body</location>
    </subcellularLocation>
</comment>
<evidence type="ECO:0000256" key="2">
    <source>
        <dbReference type="ARBA" id="ARBA00009677"/>
    </source>
</evidence>
<reference evidence="9" key="1">
    <citation type="submission" date="2020-07" db="EMBL/GenBank/DDBJ databases">
        <title>Huge and variable diversity of episymbiotic CPR bacteria and DPANN archaea in groundwater ecosystems.</title>
        <authorList>
            <person name="He C.Y."/>
            <person name="Keren R."/>
            <person name="Whittaker M."/>
            <person name="Farag I.F."/>
            <person name="Doudna J."/>
            <person name="Cate J.H.D."/>
            <person name="Banfield J.F."/>
        </authorList>
    </citation>
    <scope>NUCLEOTIDE SEQUENCE</scope>
    <source>
        <strain evidence="9">NC_groundwater_17_Pr7_B-0.1um_64_12</strain>
    </source>
</reference>
<evidence type="ECO:0000256" key="6">
    <source>
        <dbReference type="RuleBase" id="RU362062"/>
    </source>
</evidence>
<dbReference type="PROSITE" id="PS00588">
    <property type="entry name" value="FLAGELLA_BB_ROD"/>
    <property type="match status" value="1"/>
</dbReference>
<evidence type="ECO:0000313" key="10">
    <source>
        <dbReference type="Proteomes" id="UP000727962"/>
    </source>
</evidence>
<dbReference type="InterPro" id="IPR010930">
    <property type="entry name" value="Flg_bb/hook_C_dom"/>
</dbReference>
<evidence type="ECO:0000259" key="8">
    <source>
        <dbReference type="Pfam" id="PF06429"/>
    </source>
</evidence>
<keyword evidence="9" id="KW-0282">Flagellum</keyword>
<dbReference type="InterPro" id="IPR006299">
    <property type="entry name" value="FlgC"/>
</dbReference>
<keyword evidence="4 6" id="KW-0975">Bacterial flagellum</keyword>
<evidence type="ECO:0000256" key="3">
    <source>
        <dbReference type="ARBA" id="ARBA00017941"/>
    </source>
</evidence>
<keyword evidence="9" id="KW-0969">Cilium</keyword>
<evidence type="ECO:0000313" key="9">
    <source>
        <dbReference type="EMBL" id="MBI1756961.1"/>
    </source>
</evidence>
<evidence type="ECO:0000259" key="7">
    <source>
        <dbReference type="Pfam" id="PF00460"/>
    </source>
</evidence>
<dbReference type="EMBL" id="JACOSL010000046">
    <property type="protein sequence ID" value="MBI1756961.1"/>
    <property type="molecule type" value="Genomic_DNA"/>
</dbReference>
<dbReference type="NCBIfam" id="TIGR01395">
    <property type="entry name" value="FlgC"/>
    <property type="match status" value="1"/>
</dbReference>
<gene>
    <name evidence="9" type="primary">flgC</name>
    <name evidence="9" type="ORF">HYR64_07640</name>
</gene>
<dbReference type="InterPro" id="IPR019776">
    <property type="entry name" value="Flagellar_basal_body_rod_CS"/>
</dbReference>
<dbReference type="GO" id="GO:0030694">
    <property type="term" value="C:bacterial-type flagellum basal body, rod"/>
    <property type="evidence" value="ECO:0007669"/>
    <property type="project" value="UniProtKB-UniRule"/>
</dbReference>
<comment type="caution">
    <text evidence="9">The sequence shown here is derived from an EMBL/GenBank/DDBJ whole genome shotgun (WGS) entry which is preliminary data.</text>
</comment>
<evidence type="ECO:0000256" key="5">
    <source>
        <dbReference type="ARBA" id="ARBA00025933"/>
    </source>
</evidence>
<dbReference type="PANTHER" id="PTHR30435:SF2">
    <property type="entry name" value="FLAGELLAR BASAL-BODY ROD PROTEIN FLGC"/>
    <property type="match status" value="1"/>
</dbReference>
<comment type="similarity">
    <text evidence="2">Belongs to the flagella basal body rod proteins family.</text>
</comment>
<feature type="domain" description="Flagellar basal-body/hook protein C-terminal" evidence="8">
    <location>
        <begin position="84"/>
        <end position="127"/>
    </location>
</feature>
<evidence type="ECO:0000256" key="4">
    <source>
        <dbReference type="ARBA" id="ARBA00023143"/>
    </source>
</evidence>
<protein>
    <recommendedName>
        <fullName evidence="3 6">Flagellar basal-body rod protein FlgC</fullName>
    </recommendedName>
</protein>
<dbReference type="Proteomes" id="UP000727962">
    <property type="component" value="Unassembled WGS sequence"/>
</dbReference>
<dbReference type="PANTHER" id="PTHR30435">
    <property type="entry name" value="FLAGELLAR PROTEIN"/>
    <property type="match status" value="1"/>
</dbReference>